<dbReference type="GO" id="GO:0016363">
    <property type="term" value="C:nuclear matrix"/>
    <property type="evidence" value="ECO:0007669"/>
    <property type="project" value="TreeGrafter"/>
</dbReference>
<evidence type="ECO:0000259" key="10">
    <source>
        <dbReference type="Pfam" id="PF08389"/>
    </source>
</evidence>
<accession>A0A4T0HMC3</accession>
<keyword evidence="5 9" id="KW-0963">Cytoplasm</keyword>
<dbReference type="GO" id="GO:0000049">
    <property type="term" value="F:tRNA binding"/>
    <property type="evidence" value="ECO:0007669"/>
    <property type="project" value="UniProtKB-UniRule"/>
</dbReference>
<feature type="domain" description="Exportin-T C-terminal" evidence="11">
    <location>
        <begin position="369"/>
        <end position="1086"/>
    </location>
</feature>
<dbReference type="Pfam" id="PF19282">
    <property type="entry name" value="Exportin-T"/>
    <property type="match status" value="1"/>
</dbReference>
<dbReference type="GO" id="GO:0005737">
    <property type="term" value="C:cytoplasm"/>
    <property type="evidence" value="ECO:0007669"/>
    <property type="project" value="UniProtKB-SubCell"/>
</dbReference>
<organism evidence="12 13">
    <name type="scientific">Wallemia ichthyophaga</name>
    <dbReference type="NCBI Taxonomy" id="245174"/>
    <lineage>
        <taxon>Eukaryota</taxon>
        <taxon>Fungi</taxon>
        <taxon>Dikarya</taxon>
        <taxon>Basidiomycota</taxon>
        <taxon>Wallemiomycotina</taxon>
        <taxon>Wallemiomycetes</taxon>
        <taxon>Wallemiales</taxon>
        <taxon>Wallemiaceae</taxon>
        <taxon>Wallemia</taxon>
    </lineage>
</organism>
<dbReference type="GO" id="GO:0005643">
    <property type="term" value="C:nuclear pore"/>
    <property type="evidence" value="ECO:0007669"/>
    <property type="project" value="TreeGrafter"/>
</dbReference>
<name>A0A4T0HMC3_WALIC</name>
<dbReference type="AlphaFoldDB" id="A0A4T0HMC3"/>
<comment type="subcellular location">
    <subcellularLocation>
        <location evidence="1 9">Cytoplasm</location>
    </subcellularLocation>
    <subcellularLocation>
        <location evidence="9">Nucleus</location>
    </subcellularLocation>
    <text evidence="9">Shuttles between the nucleus and the cytoplasm.</text>
</comment>
<evidence type="ECO:0000256" key="6">
    <source>
        <dbReference type="ARBA" id="ARBA00022555"/>
    </source>
</evidence>
<dbReference type="EMBL" id="SPOF01000007">
    <property type="protein sequence ID" value="TIB15394.1"/>
    <property type="molecule type" value="Genomic_DNA"/>
</dbReference>
<dbReference type="PANTHER" id="PTHR15952">
    <property type="entry name" value="EXPORTIN-T/LOS1"/>
    <property type="match status" value="1"/>
</dbReference>
<keyword evidence="7 9" id="KW-0694">RNA-binding</keyword>
<protein>
    <recommendedName>
        <fullName evidence="3 9">Exportin-T</fullName>
    </recommendedName>
    <alternativeName>
        <fullName evidence="9">Exportin(tRNA)</fullName>
    </alternativeName>
    <alternativeName>
        <fullName evidence="9">tRNA exportin</fullName>
    </alternativeName>
</protein>
<sequence length="1091" mass="122652">MATIAATTVPPQLIEAIKCASPSPNTSPELREEALNFLEQVKNNASDTWKYCLGLFLTNSVGTEARVWVLSVVDELISKSFQNLQNDDILAIQEALFEYVRREYVEGGQEGDIGFLRNRLAHTLTLFTIQTYDTTHPNIIIDFLSLLRQGSSLNPRTTPLVLRILDEINLELSDSIIRAARDWSSERHIRDGNLRDAIRSKDAPSVIETLINIMQELGHISVNGGEAWSSKSLEESLALAINVFAGWSHWIDISLSFTPQTLEIFYQFLQHPSNQVKIAATGYFIKIMQKGTRDYAAKLEIIGIINVSNIVGQLEQATKDDTSDDNILFRESCAKMVNAAGTEILKLCDEPTQATIMQSRSDVNFGTNETRAQALVFLAQLQPIFLRYFADQSSSPSLAVHGFLTQLISFYKKKKKADATSFDAMPTREFFSQLLPTVMQKMQWNEDVEWGFGGLGEDVDDDRHELYEIRRVLRSTFDSVCQLDQELWTSTVVSLINQTLTQCTSSGPDSVPWYQAELVLYIVFLFAEAIQSGNTVQAFVHVSEDERQSAKKDANNYKIKYDEKPYTPLGQLVQTVVDSGISNHPHPAVNLQYFEMIVRYVDILFARKELIDPILSAFVGDRGIHNQSLNVKARNFYLFQRFTMLARRFIPANFVPKLLESITDLLVLSVDVLPLEQGDSYQDVLSKSVNTIGLFHYQLNLYEAIGCILAKLSDIPTNQVNYLNQIIQPLLASLQQSLQSSPDQVENILNVHHTILAIGHLAKGLPEPSLIQQSSSLDQPPPPYSEPFVQSTQAIFVVLDQMSQYKVIRDASRFTFAQIVSSTGFAILNHVPAFVNGLLGRLEMNELSDFLTFLNMLVHKLKSQVFSILNSILQPIIDRVFSFLSMQISGTDDELNRTEMEKSYLNFIGTILSAGLQGVFISDENRGRFVQILESVCQFARDCAPPTQRIAFNNVAKIIFCYGTIEQVQNDLKVLPAQNVVQISPAPMPLSGFEEFIYQQFIKLAFEVPAKPTFNLKDGQSNVVLGEIALLLRQAYLSRGDELLNYLRSIYLPSIGCPDHIAVELTNHISTDEPKVFKRAFTEFIKVSKAA</sequence>
<comment type="caution">
    <text evidence="12">The sequence shown here is derived from an EMBL/GenBank/DDBJ whole genome shotgun (WGS) entry which is preliminary data.</text>
</comment>
<dbReference type="InterPro" id="IPR045546">
    <property type="entry name" value="Exportin-T_C"/>
</dbReference>
<dbReference type="Gene3D" id="1.25.10.10">
    <property type="entry name" value="Leucine-rich Repeat Variant"/>
    <property type="match status" value="1"/>
</dbReference>
<evidence type="ECO:0000256" key="5">
    <source>
        <dbReference type="ARBA" id="ARBA00022490"/>
    </source>
</evidence>
<evidence type="ECO:0000256" key="8">
    <source>
        <dbReference type="ARBA" id="ARBA00023242"/>
    </source>
</evidence>
<reference evidence="12 13" key="1">
    <citation type="submission" date="2019-03" db="EMBL/GenBank/DDBJ databases">
        <title>Sequencing 23 genomes of Wallemia ichthyophaga.</title>
        <authorList>
            <person name="Gostincar C."/>
        </authorList>
    </citation>
    <scope>NUCLEOTIDE SEQUENCE [LARGE SCALE GENOMIC DNA]</scope>
    <source>
        <strain evidence="12 13">EXF-8621</strain>
    </source>
</reference>
<dbReference type="GO" id="GO:0071528">
    <property type="term" value="P:tRNA re-export from nucleus"/>
    <property type="evidence" value="ECO:0007669"/>
    <property type="project" value="UniProtKB-UniRule"/>
</dbReference>
<gene>
    <name evidence="12" type="ORF">E3P90_00920</name>
</gene>
<comment type="function">
    <text evidence="9">tRNA nucleus export receptor which facilitates tRNA translocation across the nuclear pore complex.</text>
</comment>
<evidence type="ECO:0000256" key="4">
    <source>
        <dbReference type="ARBA" id="ARBA00022448"/>
    </source>
</evidence>
<feature type="domain" description="Exportin-1/Importin-beta-like" evidence="10">
    <location>
        <begin position="115"/>
        <end position="274"/>
    </location>
</feature>
<comment type="similarity">
    <text evidence="2 9">Belongs to the exportin family.</text>
</comment>
<keyword evidence="8 9" id="KW-0539">Nucleus</keyword>
<evidence type="ECO:0000256" key="3">
    <source>
        <dbReference type="ARBA" id="ARBA00018928"/>
    </source>
</evidence>
<dbReference type="Pfam" id="PF08389">
    <property type="entry name" value="Xpo1"/>
    <property type="match status" value="1"/>
</dbReference>
<dbReference type="InterPro" id="IPR011989">
    <property type="entry name" value="ARM-like"/>
</dbReference>
<evidence type="ECO:0000256" key="2">
    <source>
        <dbReference type="ARBA" id="ARBA00009466"/>
    </source>
</evidence>
<evidence type="ECO:0000256" key="1">
    <source>
        <dbReference type="ARBA" id="ARBA00004496"/>
    </source>
</evidence>
<keyword evidence="4 9" id="KW-0813">Transport</keyword>
<evidence type="ECO:0000256" key="7">
    <source>
        <dbReference type="ARBA" id="ARBA00022884"/>
    </source>
</evidence>
<evidence type="ECO:0000313" key="12">
    <source>
        <dbReference type="EMBL" id="TIB15394.1"/>
    </source>
</evidence>
<dbReference type="Proteomes" id="UP000306954">
    <property type="component" value="Unassembled WGS sequence"/>
</dbReference>
<evidence type="ECO:0000313" key="13">
    <source>
        <dbReference type="Proteomes" id="UP000306954"/>
    </source>
</evidence>
<dbReference type="OMA" id="HEMFLFG"/>
<evidence type="ECO:0000259" key="11">
    <source>
        <dbReference type="Pfam" id="PF19282"/>
    </source>
</evidence>
<dbReference type="InterPro" id="IPR016024">
    <property type="entry name" value="ARM-type_fold"/>
</dbReference>
<proteinExistence type="inferred from homology"/>
<evidence type="ECO:0000256" key="9">
    <source>
        <dbReference type="RuleBase" id="RU366037"/>
    </source>
</evidence>
<dbReference type="SUPFAM" id="SSF48371">
    <property type="entry name" value="ARM repeat"/>
    <property type="match status" value="1"/>
</dbReference>
<dbReference type="GO" id="GO:0031267">
    <property type="term" value="F:small GTPase binding"/>
    <property type="evidence" value="ECO:0007669"/>
    <property type="project" value="InterPro"/>
</dbReference>
<dbReference type="PANTHER" id="PTHR15952:SF11">
    <property type="entry name" value="EXPORTIN-T"/>
    <property type="match status" value="1"/>
</dbReference>
<keyword evidence="6 9" id="KW-0820">tRNA-binding</keyword>
<dbReference type="InterPro" id="IPR040017">
    <property type="entry name" value="XPOT"/>
</dbReference>
<dbReference type="InterPro" id="IPR013598">
    <property type="entry name" value="Exportin-1/Importin-b-like"/>
</dbReference>